<comment type="caution">
    <text evidence="3">The sequence shown here is derived from an EMBL/GenBank/DDBJ whole genome shotgun (WGS) entry which is preliminary data.</text>
</comment>
<evidence type="ECO:0000313" key="3">
    <source>
        <dbReference type="EMBL" id="ELY97075.1"/>
    </source>
</evidence>
<keyword evidence="4" id="KW-1185">Reference proteome</keyword>
<dbReference type="STRING" id="29540.C481_20811"/>
<evidence type="ECO:0000256" key="1">
    <source>
        <dbReference type="ARBA" id="ARBA00008791"/>
    </source>
</evidence>
<dbReference type="PANTHER" id="PTHR46268:SF6">
    <property type="entry name" value="UNIVERSAL STRESS PROTEIN UP12"/>
    <property type="match status" value="1"/>
</dbReference>
<dbReference type="SUPFAM" id="SSF52402">
    <property type="entry name" value="Adenine nucleotide alpha hydrolases-like"/>
    <property type="match status" value="1"/>
</dbReference>
<dbReference type="Gene3D" id="3.40.50.620">
    <property type="entry name" value="HUPs"/>
    <property type="match status" value="1"/>
</dbReference>
<protein>
    <submittedName>
        <fullName evidence="3">UspA domain-containing protein</fullName>
    </submittedName>
</protein>
<dbReference type="PANTHER" id="PTHR46268">
    <property type="entry name" value="STRESS RESPONSE PROTEIN NHAX"/>
    <property type="match status" value="1"/>
</dbReference>
<dbReference type="Proteomes" id="UP000011554">
    <property type="component" value="Unassembled WGS sequence"/>
</dbReference>
<sequence length="144" mass="15407">MVIIAAVDQTEPNDDVVREGRRLADAFGAPLHVVHALDRSTFIELERGQVEDEGETVPLEEVRGMGQTIASEALERIGVEGTPVGLVGEPAEEIIDYADRNDASHIVLGGRSRSPVGKALFGSVTQSVLLNTSRPVVSVHNEEA</sequence>
<feature type="domain" description="UspA" evidence="2">
    <location>
        <begin position="3"/>
        <end position="139"/>
    </location>
</feature>
<evidence type="ECO:0000259" key="2">
    <source>
        <dbReference type="Pfam" id="PF00582"/>
    </source>
</evidence>
<gene>
    <name evidence="3" type="ORF">C481_20811</name>
</gene>
<dbReference type="PATRIC" id="fig|29540.5.peg.4211"/>
<dbReference type="AlphaFoldDB" id="M0AEB7"/>
<dbReference type="RefSeq" id="WP_006111283.1">
    <property type="nucleotide sequence ID" value="NZ_AOIO01000049.1"/>
</dbReference>
<name>M0AEB7_NATA1</name>
<dbReference type="eggNOG" id="arCOG03050">
    <property type="taxonomic scope" value="Archaea"/>
</dbReference>
<dbReference type="InterPro" id="IPR014729">
    <property type="entry name" value="Rossmann-like_a/b/a_fold"/>
</dbReference>
<dbReference type="CDD" id="cd00293">
    <property type="entry name" value="USP-like"/>
    <property type="match status" value="1"/>
</dbReference>
<dbReference type="InterPro" id="IPR006016">
    <property type="entry name" value="UspA"/>
</dbReference>
<dbReference type="Pfam" id="PF00582">
    <property type="entry name" value="Usp"/>
    <property type="match status" value="1"/>
</dbReference>
<dbReference type="EMBL" id="AOIO01000049">
    <property type="protein sequence ID" value="ELY97075.1"/>
    <property type="molecule type" value="Genomic_DNA"/>
</dbReference>
<organism evidence="3 4">
    <name type="scientific">Natrialba asiatica (strain ATCC 700177 / DSM 12278 / JCM 9576 / FERM P-10747 / NBRC 102637 / 172P1)</name>
    <dbReference type="NCBI Taxonomy" id="29540"/>
    <lineage>
        <taxon>Archaea</taxon>
        <taxon>Methanobacteriati</taxon>
        <taxon>Methanobacteriota</taxon>
        <taxon>Stenosarchaea group</taxon>
        <taxon>Halobacteria</taxon>
        <taxon>Halobacteriales</taxon>
        <taxon>Natrialbaceae</taxon>
        <taxon>Natrialba</taxon>
    </lineage>
</organism>
<proteinExistence type="inferred from homology"/>
<evidence type="ECO:0000313" key="4">
    <source>
        <dbReference type="Proteomes" id="UP000011554"/>
    </source>
</evidence>
<dbReference type="OrthoDB" id="307404at2157"/>
<comment type="similarity">
    <text evidence="1">Belongs to the universal stress protein A family.</text>
</comment>
<reference evidence="3 4" key="1">
    <citation type="journal article" date="2014" name="PLoS Genet.">
        <title>Phylogenetically driven sequencing of extremely halophilic archaea reveals strategies for static and dynamic osmo-response.</title>
        <authorList>
            <person name="Becker E.A."/>
            <person name="Seitzer P.M."/>
            <person name="Tritt A."/>
            <person name="Larsen D."/>
            <person name="Krusor M."/>
            <person name="Yao A.I."/>
            <person name="Wu D."/>
            <person name="Madern D."/>
            <person name="Eisen J.A."/>
            <person name="Darling A.E."/>
            <person name="Facciotti M.T."/>
        </authorList>
    </citation>
    <scope>NUCLEOTIDE SEQUENCE [LARGE SCALE GENOMIC DNA]</scope>
    <source>
        <strain evidence="3 4">DSM 12278</strain>
    </source>
</reference>
<accession>M0AEB7</accession>